<protein>
    <submittedName>
        <fullName evidence="4">MarR family transcriptional regulator</fullName>
    </submittedName>
</protein>
<reference evidence="4 5" key="1">
    <citation type="submission" date="2015-01" db="EMBL/GenBank/DDBJ databases">
        <title>Genome of Sphingomonas taxi strain 30a.</title>
        <authorList>
            <person name="Eevers N."/>
            <person name="Van Hamme J."/>
            <person name="Bottos E."/>
            <person name="Weyens N."/>
            <person name="Vangronsveld J."/>
        </authorList>
    </citation>
    <scope>NUCLEOTIDE SEQUENCE [LARGE SCALE GENOMIC DNA]</scope>
    <source>
        <strain evidence="4 5">30a</strain>
    </source>
</reference>
<dbReference type="AlphaFoldDB" id="A0A0D1M283"/>
<dbReference type="RefSeq" id="WP_017980198.1">
    <property type="nucleotide sequence ID" value="NZ_CP023705.1"/>
</dbReference>
<evidence type="ECO:0000256" key="2">
    <source>
        <dbReference type="ARBA" id="ARBA00023125"/>
    </source>
</evidence>
<sequence length="161" mass="18108">MDAPKHSSALFLRDTAIRRGMELMMFAQTRFLRTADEKLAELGLGRAHHRALYFIGRCPDVTVGDLLLLLAVTKQSLGRVMKDLVDRDLVCMRAGDVDRRQRLLRLTEQGIALETALFEEQRDRMAKAYSYAGQEAVAGYWAVMEALIPAEARAQIDALGR</sequence>
<evidence type="ECO:0000256" key="1">
    <source>
        <dbReference type="ARBA" id="ARBA00023015"/>
    </source>
</evidence>
<name>A0A0D1M283_9SPHN</name>
<accession>A0A0D1M283</accession>
<keyword evidence="2" id="KW-0238">DNA-binding</keyword>
<dbReference type="InterPro" id="IPR036388">
    <property type="entry name" value="WH-like_DNA-bd_sf"/>
</dbReference>
<dbReference type="PATRIC" id="fig|1549858.7.peg.3620"/>
<comment type="caution">
    <text evidence="4">The sequence shown here is derived from an EMBL/GenBank/DDBJ whole genome shotgun (WGS) entry which is preliminary data.</text>
</comment>
<proteinExistence type="predicted"/>
<dbReference type="GO" id="GO:0006950">
    <property type="term" value="P:response to stress"/>
    <property type="evidence" value="ECO:0007669"/>
    <property type="project" value="TreeGrafter"/>
</dbReference>
<dbReference type="PANTHER" id="PTHR33164:SF44">
    <property type="entry name" value="TRANSCRIPTIONAL REGULATORY PROTEIN"/>
    <property type="match status" value="1"/>
</dbReference>
<evidence type="ECO:0000313" key="4">
    <source>
        <dbReference type="EMBL" id="KIU26055.1"/>
    </source>
</evidence>
<dbReference type="GeneID" id="93797373"/>
<dbReference type="PROSITE" id="PS50995">
    <property type="entry name" value="HTH_MARR_2"/>
    <property type="match status" value="1"/>
</dbReference>
<dbReference type="PANTHER" id="PTHR33164">
    <property type="entry name" value="TRANSCRIPTIONAL REGULATOR, MARR FAMILY"/>
    <property type="match status" value="1"/>
</dbReference>
<dbReference type="GO" id="GO:0003700">
    <property type="term" value="F:DNA-binding transcription factor activity"/>
    <property type="evidence" value="ECO:0007669"/>
    <property type="project" value="InterPro"/>
</dbReference>
<organism evidence="4 5">
    <name type="scientific">Sphingomonas melonis</name>
    <dbReference type="NCBI Taxonomy" id="152682"/>
    <lineage>
        <taxon>Bacteria</taxon>
        <taxon>Pseudomonadati</taxon>
        <taxon>Pseudomonadota</taxon>
        <taxon>Alphaproteobacteria</taxon>
        <taxon>Sphingomonadales</taxon>
        <taxon>Sphingomonadaceae</taxon>
        <taxon>Sphingomonas</taxon>
    </lineage>
</organism>
<evidence type="ECO:0000256" key="3">
    <source>
        <dbReference type="ARBA" id="ARBA00023163"/>
    </source>
</evidence>
<gene>
    <name evidence="4" type="ORF">SR41_17075</name>
</gene>
<dbReference type="InterPro" id="IPR036390">
    <property type="entry name" value="WH_DNA-bd_sf"/>
</dbReference>
<dbReference type="SMART" id="SM00347">
    <property type="entry name" value="HTH_MARR"/>
    <property type="match status" value="1"/>
</dbReference>
<dbReference type="Gene3D" id="1.10.10.10">
    <property type="entry name" value="Winged helix-like DNA-binding domain superfamily/Winged helix DNA-binding domain"/>
    <property type="match status" value="1"/>
</dbReference>
<dbReference type="Proteomes" id="UP000033203">
    <property type="component" value="Unassembled WGS sequence"/>
</dbReference>
<dbReference type="SUPFAM" id="SSF46785">
    <property type="entry name" value="Winged helix' DNA-binding domain"/>
    <property type="match status" value="1"/>
</dbReference>
<dbReference type="GO" id="GO:0003677">
    <property type="term" value="F:DNA binding"/>
    <property type="evidence" value="ECO:0007669"/>
    <property type="project" value="UniProtKB-KW"/>
</dbReference>
<dbReference type="InterPro" id="IPR023187">
    <property type="entry name" value="Tscrpt_reg_MarR-type_CS"/>
</dbReference>
<evidence type="ECO:0000313" key="5">
    <source>
        <dbReference type="Proteomes" id="UP000033203"/>
    </source>
</evidence>
<dbReference type="InterPro" id="IPR000835">
    <property type="entry name" value="HTH_MarR-typ"/>
</dbReference>
<dbReference type="PROSITE" id="PS01117">
    <property type="entry name" value="HTH_MARR_1"/>
    <property type="match status" value="1"/>
</dbReference>
<dbReference type="Pfam" id="PF12802">
    <property type="entry name" value="MarR_2"/>
    <property type="match status" value="1"/>
</dbReference>
<dbReference type="EMBL" id="JXTP01000090">
    <property type="protein sequence ID" value="KIU26055.1"/>
    <property type="molecule type" value="Genomic_DNA"/>
</dbReference>
<keyword evidence="1" id="KW-0805">Transcription regulation</keyword>
<keyword evidence="3" id="KW-0804">Transcription</keyword>
<dbReference type="InterPro" id="IPR039422">
    <property type="entry name" value="MarR/SlyA-like"/>
</dbReference>